<evidence type="ECO:0000259" key="1">
    <source>
        <dbReference type="PROSITE" id="PS50943"/>
    </source>
</evidence>
<dbReference type="SUPFAM" id="SSF47413">
    <property type="entry name" value="lambda repressor-like DNA-binding domains"/>
    <property type="match status" value="1"/>
</dbReference>
<protein>
    <submittedName>
        <fullName evidence="2">Transcriptional regulator with XRE-family HTH domain</fullName>
    </submittedName>
</protein>
<dbReference type="CDD" id="cd00093">
    <property type="entry name" value="HTH_XRE"/>
    <property type="match status" value="1"/>
</dbReference>
<name>A0A2N3XPL4_SACSN</name>
<dbReference type="GO" id="GO:0003677">
    <property type="term" value="F:DNA binding"/>
    <property type="evidence" value="ECO:0007669"/>
    <property type="project" value="InterPro"/>
</dbReference>
<dbReference type="PROSITE" id="PS50943">
    <property type="entry name" value="HTH_CROC1"/>
    <property type="match status" value="1"/>
</dbReference>
<reference evidence="2" key="1">
    <citation type="submission" date="2017-12" db="EMBL/GenBank/DDBJ databases">
        <title>Sequencing the genomes of 1000 Actinobacteria strains.</title>
        <authorList>
            <person name="Klenk H.-P."/>
        </authorList>
    </citation>
    <scope>NUCLEOTIDE SEQUENCE [LARGE SCALE GENOMIC DNA]</scope>
    <source>
        <strain evidence="2">DSM 44228</strain>
    </source>
</reference>
<dbReference type="STRING" id="994479.GCA_000194155_07741"/>
<accession>A0A2N3XPL4</accession>
<dbReference type="EMBL" id="PJNB01000001">
    <property type="protein sequence ID" value="PKW12613.1"/>
    <property type="molecule type" value="Genomic_DNA"/>
</dbReference>
<dbReference type="InterPro" id="IPR001387">
    <property type="entry name" value="Cro/C1-type_HTH"/>
</dbReference>
<dbReference type="Proteomes" id="UP000233786">
    <property type="component" value="Unassembled WGS sequence"/>
</dbReference>
<dbReference type="SMART" id="SM00530">
    <property type="entry name" value="HTH_XRE"/>
    <property type="match status" value="1"/>
</dbReference>
<organism evidence="2 3">
    <name type="scientific">Saccharopolyspora spinosa</name>
    <dbReference type="NCBI Taxonomy" id="60894"/>
    <lineage>
        <taxon>Bacteria</taxon>
        <taxon>Bacillati</taxon>
        <taxon>Actinomycetota</taxon>
        <taxon>Actinomycetes</taxon>
        <taxon>Pseudonocardiales</taxon>
        <taxon>Pseudonocardiaceae</taxon>
        <taxon>Saccharopolyspora</taxon>
    </lineage>
</organism>
<gene>
    <name evidence="2" type="ORF">A8926_0078</name>
</gene>
<evidence type="ECO:0000313" key="2">
    <source>
        <dbReference type="EMBL" id="PKW12613.1"/>
    </source>
</evidence>
<proteinExistence type="predicted"/>
<dbReference type="RefSeq" id="WP_083822364.1">
    <property type="nucleotide sequence ID" value="NZ_CP061007.1"/>
</dbReference>
<dbReference type="Pfam" id="PF13560">
    <property type="entry name" value="HTH_31"/>
    <property type="match status" value="1"/>
</dbReference>
<feature type="domain" description="HTH cro/C1-type" evidence="1">
    <location>
        <begin position="9"/>
        <end position="64"/>
    </location>
</feature>
<comment type="caution">
    <text evidence="2">The sequence shown here is derived from an EMBL/GenBank/DDBJ whole genome shotgun (WGS) entry which is preliminary data.</text>
</comment>
<dbReference type="InterPro" id="IPR010982">
    <property type="entry name" value="Lambda_DNA-bd_dom_sf"/>
</dbReference>
<sequence>MIDALGKTLREIRKARGKSLAVIAGLAGISSSYLSRLESGERALDRRSLIVALAHALEVAPSGITGSALPIPREPDDNRALTEIRLTLLAVSIDEPRGAVQPIEHLQARVQSVLGAQNDAANDVVGAALPSLIRDLHTTANAHRHEPDVLRLLTLAHMQGTEAWLATIGAPMDLSWQAAMLARQAAERLAEPVSLAVGAYGTALGLLSAGEFDLASQTLDTVEFPLISVEDMQLAGSLALASSLVSAARKDQAERFAALEYAAELAERTGETNMLGFGFGPSNVAVWRMQGALEVGEHAEAAAIAETVNPAALTVRARQAVYWRERGRALARLPKKNDNAVMMLRRAECISPEHVHRHPFTRSTVAELVTKAKRDAVGRELRGLAYRAGMHV</sequence>
<evidence type="ECO:0000313" key="3">
    <source>
        <dbReference type="Proteomes" id="UP000233786"/>
    </source>
</evidence>
<dbReference type="Gene3D" id="1.10.260.40">
    <property type="entry name" value="lambda repressor-like DNA-binding domains"/>
    <property type="match status" value="1"/>
</dbReference>
<keyword evidence="3" id="KW-1185">Reference proteome</keyword>
<dbReference type="AlphaFoldDB" id="A0A2N3XPL4"/>